<dbReference type="Gene3D" id="1.10.510.10">
    <property type="entry name" value="Transferase(Phosphotransferase) domain 1"/>
    <property type="match status" value="1"/>
</dbReference>
<comment type="catalytic activity">
    <reaction evidence="7">
        <text>L-threonyl-[protein] + ATP = O-phospho-L-threonyl-[protein] + ADP + H(+)</text>
        <dbReference type="Rhea" id="RHEA:46608"/>
        <dbReference type="Rhea" id="RHEA-COMP:11060"/>
        <dbReference type="Rhea" id="RHEA-COMP:11605"/>
        <dbReference type="ChEBI" id="CHEBI:15378"/>
        <dbReference type="ChEBI" id="CHEBI:30013"/>
        <dbReference type="ChEBI" id="CHEBI:30616"/>
        <dbReference type="ChEBI" id="CHEBI:61977"/>
        <dbReference type="ChEBI" id="CHEBI:456216"/>
        <dbReference type="EC" id="2.7.11.1"/>
    </reaction>
</comment>
<keyword evidence="5 10" id="KW-0418">Kinase</keyword>
<dbReference type="Proteomes" id="UP000245207">
    <property type="component" value="Unassembled WGS sequence"/>
</dbReference>
<dbReference type="GO" id="GO:0005524">
    <property type="term" value="F:ATP binding"/>
    <property type="evidence" value="ECO:0007669"/>
    <property type="project" value="UniProtKB-KW"/>
</dbReference>
<dbReference type="EMBL" id="PKPP01003783">
    <property type="protein sequence ID" value="PWA67701.1"/>
    <property type="molecule type" value="Genomic_DNA"/>
</dbReference>
<keyword evidence="11" id="KW-1185">Reference proteome</keyword>
<dbReference type="GO" id="GO:0005634">
    <property type="term" value="C:nucleus"/>
    <property type="evidence" value="ECO:0007669"/>
    <property type="project" value="TreeGrafter"/>
</dbReference>
<sequence length="187" mass="20340">MIEAKCLKKARKVGVGTPVLYAVDTISHSVTFEYVEGLSVKDHFHKFGLKGVGLENTYEFALQIGNTIGKLHDGGVVHGDLTTSNMLWRDGKMVLIDFGLSFVSTLPENKAIDLYVLEQALMSIHSLLGNVVFQGGGYVTALVMVVAGTDGVLEVIGFVHFVLKKYNRLCVILCFRNSVCESGVISV</sequence>
<dbReference type="SUPFAM" id="SSF56112">
    <property type="entry name" value="Protein kinase-like (PK-like)"/>
    <property type="match status" value="1"/>
</dbReference>
<evidence type="ECO:0000256" key="1">
    <source>
        <dbReference type="ARBA" id="ARBA00010630"/>
    </source>
</evidence>
<evidence type="ECO:0000256" key="7">
    <source>
        <dbReference type="ARBA" id="ARBA00047899"/>
    </source>
</evidence>
<dbReference type="GO" id="GO:0000408">
    <property type="term" value="C:EKC/KEOPS complex"/>
    <property type="evidence" value="ECO:0007669"/>
    <property type="project" value="TreeGrafter"/>
</dbReference>
<protein>
    <recommendedName>
        <fullName evidence="2">non-specific serine/threonine protein kinase</fullName>
        <ecNumber evidence="2">2.7.11.1</ecNumber>
    </recommendedName>
</protein>
<evidence type="ECO:0000313" key="10">
    <source>
        <dbReference type="EMBL" id="PWA67701.1"/>
    </source>
</evidence>
<dbReference type="Pfam" id="PF00069">
    <property type="entry name" value="Pkinase"/>
    <property type="match status" value="1"/>
</dbReference>
<dbReference type="InterPro" id="IPR011009">
    <property type="entry name" value="Kinase-like_dom_sf"/>
</dbReference>
<evidence type="ECO:0000313" key="11">
    <source>
        <dbReference type="Proteomes" id="UP000245207"/>
    </source>
</evidence>
<comment type="catalytic activity">
    <reaction evidence="8">
        <text>L-seryl-[protein] + ATP = O-phospho-L-seryl-[protein] + ADP + H(+)</text>
        <dbReference type="Rhea" id="RHEA:17989"/>
        <dbReference type="Rhea" id="RHEA-COMP:9863"/>
        <dbReference type="Rhea" id="RHEA-COMP:11604"/>
        <dbReference type="ChEBI" id="CHEBI:15378"/>
        <dbReference type="ChEBI" id="CHEBI:29999"/>
        <dbReference type="ChEBI" id="CHEBI:30616"/>
        <dbReference type="ChEBI" id="CHEBI:83421"/>
        <dbReference type="ChEBI" id="CHEBI:456216"/>
        <dbReference type="EC" id="2.7.11.1"/>
    </reaction>
</comment>
<evidence type="ECO:0000256" key="8">
    <source>
        <dbReference type="ARBA" id="ARBA00048679"/>
    </source>
</evidence>
<keyword evidence="3" id="KW-0808">Transferase</keyword>
<organism evidence="10 11">
    <name type="scientific">Artemisia annua</name>
    <name type="common">Sweet wormwood</name>
    <dbReference type="NCBI Taxonomy" id="35608"/>
    <lineage>
        <taxon>Eukaryota</taxon>
        <taxon>Viridiplantae</taxon>
        <taxon>Streptophyta</taxon>
        <taxon>Embryophyta</taxon>
        <taxon>Tracheophyta</taxon>
        <taxon>Spermatophyta</taxon>
        <taxon>Magnoliopsida</taxon>
        <taxon>eudicotyledons</taxon>
        <taxon>Gunneridae</taxon>
        <taxon>Pentapetalae</taxon>
        <taxon>asterids</taxon>
        <taxon>campanulids</taxon>
        <taxon>Asterales</taxon>
        <taxon>Asteraceae</taxon>
        <taxon>Asteroideae</taxon>
        <taxon>Anthemideae</taxon>
        <taxon>Artemisiinae</taxon>
        <taxon>Artemisia</taxon>
    </lineage>
</organism>
<name>A0A2U1N2F9_ARTAN</name>
<dbReference type="PANTHER" id="PTHR12209">
    <property type="entry name" value="NON-SPECIFIC SERINE/THREONINE PROTEIN KINASE"/>
    <property type="match status" value="1"/>
</dbReference>
<dbReference type="AlphaFoldDB" id="A0A2U1N2F9"/>
<keyword evidence="6" id="KW-0067">ATP-binding</keyword>
<dbReference type="STRING" id="35608.A0A2U1N2F9"/>
<dbReference type="PROSITE" id="PS50011">
    <property type="entry name" value="PROTEIN_KINASE_DOM"/>
    <property type="match status" value="1"/>
</dbReference>
<feature type="domain" description="Protein kinase" evidence="9">
    <location>
        <begin position="1"/>
        <end position="187"/>
    </location>
</feature>
<accession>A0A2U1N2F9</accession>
<dbReference type="GO" id="GO:0070525">
    <property type="term" value="P:tRNA threonylcarbamoyladenosine metabolic process"/>
    <property type="evidence" value="ECO:0007669"/>
    <property type="project" value="TreeGrafter"/>
</dbReference>
<gene>
    <name evidence="10" type="ORF">CTI12_AA315390</name>
</gene>
<reference evidence="10 11" key="1">
    <citation type="journal article" date="2018" name="Mol. Plant">
        <title>The genome of Artemisia annua provides insight into the evolution of Asteraceae family and artemisinin biosynthesis.</title>
        <authorList>
            <person name="Shen Q."/>
            <person name="Zhang L."/>
            <person name="Liao Z."/>
            <person name="Wang S."/>
            <person name="Yan T."/>
            <person name="Shi P."/>
            <person name="Liu M."/>
            <person name="Fu X."/>
            <person name="Pan Q."/>
            <person name="Wang Y."/>
            <person name="Lv Z."/>
            <person name="Lu X."/>
            <person name="Zhang F."/>
            <person name="Jiang W."/>
            <person name="Ma Y."/>
            <person name="Chen M."/>
            <person name="Hao X."/>
            <person name="Li L."/>
            <person name="Tang Y."/>
            <person name="Lv G."/>
            <person name="Zhou Y."/>
            <person name="Sun X."/>
            <person name="Brodelius P.E."/>
            <person name="Rose J.K.C."/>
            <person name="Tang K."/>
        </authorList>
    </citation>
    <scope>NUCLEOTIDE SEQUENCE [LARGE SCALE GENOMIC DNA]</scope>
    <source>
        <strain evidence="11">cv. Huhao1</strain>
        <tissue evidence="10">Leaf</tissue>
    </source>
</reference>
<comment type="caution">
    <text evidence="10">The sequence shown here is derived from an EMBL/GenBank/DDBJ whole genome shotgun (WGS) entry which is preliminary data.</text>
</comment>
<evidence type="ECO:0000256" key="2">
    <source>
        <dbReference type="ARBA" id="ARBA00012513"/>
    </source>
</evidence>
<comment type="similarity">
    <text evidence="1">Belongs to the protein kinase superfamily. BUD32 family.</text>
</comment>
<evidence type="ECO:0000256" key="6">
    <source>
        <dbReference type="ARBA" id="ARBA00022840"/>
    </source>
</evidence>
<dbReference type="PANTHER" id="PTHR12209:SF0">
    <property type="entry name" value="EKC_KEOPS COMPLEX SUBUNIT TP53RK"/>
    <property type="match status" value="1"/>
</dbReference>
<dbReference type="EC" id="2.7.11.1" evidence="2"/>
<dbReference type="GO" id="GO:0004674">
    <property type="term" value="F:protein serine/threonine kinase activity"/>
    <property type="evidence" value="ECO:0007669"/>
    <property type="project" value="UniProtKB-EC"/>
</dbReference>
<evidence type="ECO:0000256" key="4">
    <source>
        <dbReference type="ARBA" id="ARBA00022741"/>
    </source>
</evidence>
<dbReference type="GO" id="GO:0005829">
    <property type="term" value="C:cytosol"/>
    <property type="evidence" value="ECO:0007669"/>
    <property type="project" value="TreeGrafter"/>
</dbReference>
<dbReference type="InterPro" id="IPR000719">
    <property type="entry name" value="Prot_kinase_dom"/>
</dbReference>
<proteinExistence type="inferred from homology"/>
<keyword evidence="4" id="KW-0547">Nucleotide-binding</keyword>
<dbReference type="OrthoDB" id="3399at2759"/>
<evidence type="ECO:0000256" key="3">
    <source>
        <dbReference type="ARBA" id="ARBA00022679"/>
    </source>
</evidence>
<evidence type="ECO:0000256" key="5">
    <source>
        <dbReference type="ARBA" id="ARBA00022777"/>
    </source>
</evidence>
<evidence type="ECO:0000259" key="9">
    <source>
        <dbReference type="PROSITE" id="PS50011"/>
    </source>
</evidence>